<dbReference type="OrthoDB" id="3940621at2759"/>
<reference evidence="1" key="1">
    <citation type="submission" date="2022-11" db="EMBL/GenBank/DDBJ databases">
        <authorList>
            <person name="Petersen C."/>
        </authorList>
    </citation>
    <scope>NUCLEOTIDE SEQUENCE</scope>
    <source>
        <strain evidence="1">IBT 20477</strain>
    </source>
</reference>
<organism evidence="1 2">
    <name type="scientific">Penicillium cf. viridicatum</name>
    <dbReference type="NCBI Taxonomy" id="2972119"/>
    <lineage>
        <taxon>Eukaryota</taxon>
        <taxon>Fungi</taxon>
        <taxon>Dikarya</taxon>
        <taxon>Ascomycota</taxon>
        <taxon>Pezizomycotina</taxon>
        <taxon>Eurotiomycetes</taxon>
        <taxon>Eurotiomycetidae</taxon>
        <taxon>Eurotiales</taxon>
        <taxon>Aspergillaceae</taxon>
        <taxon>Penicillium</taxon>
    </lineage>
</organism>
<evidence type="ECO:0000313" key="1">
    <source>
        <dbReference type="EMBL" id="KAJ5213303.1"/>
    </source>
</evidence>
<sequence>MDHVNERQRPQAHGSTQLGNFEKLPLEIRLLIWECLFYDIHTAPRVLSILRCNRYLYQEISDHLYKGMRHEIRISGADDSLKWLYVRLFSNRMSVKWRGLKNIKAVRKHLQNFPHERIEGKEIFLNVILSHKDPDQIIQLREKADRFVDILKAAPVTPTVRVSVLEGKPPKTINYTKE</sequence>
<reference evidence="1" key="2">
    <citation type="journal article" date="2023" name="IMA Fungus">
        <title>Comparative genomic study of the Penicillium genus elucidates a diverse pangenome and 15 lateral gene transfer events.</title>
        <authorList>
            <person name="Petersen C."/>
            <person name="Sorensen T."/>
            <person name="Nielsen M.R."/>
            <person name="Sondergaard T.E."/>
            <person name="Sorensen J.L."/>
            <person name="Fitzpatrick D.A."/>
            <person name="Frisvad J.C."/>
            <person name="Nielsen K.L."/>
        </authorList>
    </citation>
    <scope>NUCLEOTIDE SEQUENCE</scope>
    <source>
        <strain evidence="1">IBT 20477</strain>
    </source>
</reference>
<accession>A0A9W9T8C5</accession>
<protein>
    <submittedName>
        <fullName evidence="1">Uncharacterized protein</fullName>
    </submittedName>
</protein>
<name>A0A9W9T8C5_9EURO</name>
<gene>
    <name evidence="1" type="ORF">N7449_000472</name>
</gene>
<keyword evidence="2" id="KW-1185">Reference proteome</keyword>
<comment type="caution">
    <text evidence="1">The sequence shown here is derived from an EMBL/GenBank/DDBJ whole genome shotgun (WGS) entry which is preliminary data.</text>
</comment>
<evidence type="ECO:0000313" key="2">
    <source>
        <dbReference type="Proteomes" id="UP001150942"/>
    </source>
</evidence>
<proteinExistence type="predicted"/>
<dbReference type="EMBL" id="JAPQKQ010000001">
    <property type="protein sequence ID" value="KAJ5213303.1"/>
    <property type="molecule type" value="Genomic_DNA"/>
</dbReference>
<dbReference type="AlphaFoldDB" id="A0A9W9T8C5"/>
<dbReference type="Proteomes" id="UP001150942">
    <property type="component" value="Unassembled WGS sequence"/>
</dbReference>